<evidence type="ECO:0000256" key="2">
    <source>
        <dbReference type="PROSITE-ProRule" id="PRU00110"/>
    </source>
</evidence>
<dbReference type="AlphaFoldDB" id="A0A6S7AR64"/>
<keyword evidence="6" id="KW-1185">Reference proteome</keyword>
<gene>
    <name evidence="5" type="ORF">LMG3441_04782</name>
</gene>
<dbReference type="GO" id="GO:0004672">
    <property type="term" value="F:protein kinase activity"/>
    <property type="evidence" value="ECO:0007669"/>
    <property type="project" value="UniProtKB-ARBA"/>
</dbReference>
<feature type="region of interest" description="Disordered" evidence="3">
    <location>
        <begin position="1"/>
        <end position="47"/>
    </location>
</feature>
<feature type="modified residue" description="Phosphohistidine" evidence="2">
    <location>
        <position position="101"/>
    </location>
</feature>
<organism evidence="5 6">
    <name type="scientific">Achromobacter kerstersii</name>
    <dbReference type="NCBI Taxonomy" id="1353890"/>
    <lineage>
        <taxon>Bacteria</taxon>
        <taxon>Pseudomonadati</taxon>
        <taxon>Pseudomonadota</taxon>
        <taxon>Betaproteobacteria</taxon>
        <taxon>Burkholderiales</taxon>
        <taxon>Alcaligenaceae</taxon>
        <taxon>Achromobacter</taxon>
    </lineage>
</organism>
<protein>
    <recommendedName>
        <fullName evidence="4">HPt domain-containing protein</fullName>
    </recommendedName>
</protein>
<keyword evidence="2" id="KW-0597">Phosphoprotein</keyword>
<evidence type="ECO:0000256" key="3">
    <source>
        <dbReference type="SAM" id="MobiDB-lite"/>
    </source>
</evidence>
<dbReference type="Gene3D" id="1.20.120.160">
    <property type="entry name" value="HPT domain"/>
    <property type="match status" value="1"/>
</dbReference>
<dbReference type="InterPro" id="IPR008207">
    <property type="entry name" value="Sig_transdc_His_kin_Hpt_dom"/>
</dbReference>
<evidence type="ECO:0000313" key="6">
    <source>
        <dbReference type="Proteomes" id="UP000494269"/>
    </source>
</evidence>
<proteinExistence type="predicted"/>
<feature type="domain" description="HPt" evidence="4">
    <location>
        <begin position="62"/>
        <end position="164"/>
    </location>
</feature>
<dbReference type="InterPro" id="IPR036641">
    <property type="entry name" value="HPT_dom_sf"/>
</dbReference>
<name>A0A6S7AR64_9BURK</name>
<dbReference type="EMBL" id="CADIJQ010000009">
    <property type="protein sequence ID" value="CAB3732189.1"/>
    <property type="molecule type" value="Genomic_DNA"/>
</dbReference>
<reference evidence="5 6" key="1">
    <citation type="submission" date="2020-04" db="EMBL/GenBank/DDBJ databases">
        <authorList>
            <person name="De Canck E."/>
        </authorList>
    </citation>
    <scope>NUCLEOTIDE SEQUENCE [LARGE SCALE GENOMIC DNA]</scope>
    <source>
        <strain evidence="5 6">LMG 3441</strain>
    </source>
</reference>
<dbReference type="Pfam" id="PF01627">
    <property type="entry name" value="Hpt"/>
    <property type="match status" value="1"/>
</dbReference>
<dbReference type="GO" id="GO:0000160">
    <property type="term" value="P:phosphorelay signal transduction system"/>
    <property type="evidence" value="ECO:0007669"/>
    <property type="project" value="UniProtKB-KW"/>
</dbReference>
<accession>A0A6S7AR64</accession>
<dbReference type="PROSITE" id="PS50894">
    <property type="entry name" value="HPT"/>
    <property type="match status" value="1"/>
</dbReference>
<dbReference type="SUPFAM" id="SSF47226">
    <property type="entry name" value="Histidine-containing phosphotransfer domain, HPT domain"/>
    <property type="match status" value="1"/>
</dbReference>
<evidence type="ECO:0000256" key="1">
    <source>
        <dbReference type="ARBA" id="ARBA00023012"/>
    </source>
</evidence>
<sequence>MKEKDPLEAGTSPSRPTALALDQDQNMASPDVTALVLPPRPEDRERRHEQRVRMISDLTAADPARIRTLASAFVKANDVDKQQLRRLHDNGDRLALRQLAHRIKGAAQMMGDTQLVAHCTALGAACIDSKASPFTLTRCVHNMEDAMREFGESCERMAQEADGPPP</sequence>
<evidence type="ECO:0000313" key="5">
    <source>
        <dbReference type="EMBL" id="CAB3732189.1"/>
    </source>
</evidence>
<evidence type="ECO:0000259" key="4">
    <source>
        <dbReference type="PROSITE" id="PS50894"/>
    </source>
</evidence>
<dbReference type="Proteomes" id="UP000494269">
    <property type="component" value="Unassembled WGS sequence"/>
</dbReference>
<keyword evidence="1" id="KW-0902">Two-component regulatory system</keyword>